<keyword evidence="2" id="KW-1185">Reference proteome</keyword>
<name>A0A2J6Q5L4_9HELO</name>
<organism evidence="1 2">
    <name type="scientific">Hyaloscypha hepaticicola</name>
    <dbReference type="NCBI Taxonomy" id="2082293"/>
    <lineage>
        <taxon>Eukaryota</taxon>
        <taxon>Fungi</taxon>
        <taxon>Dikarya</taxon>
        <taxon>Ascomycota</taxon>
        <taxon>Pezizomycotina</taxon>
        <taxon>Leotiomycetes</taxon>
        <taxon>Helotiales</taxon>
        <taxon>Hyaloscyphaceae</taxon>
        <taxon>Hyaloscypha</taxon>
    </lineage>
</organism>
<evidence type="ECO:0000313" key="2">
    <source>
        <dbReference type="Proteomes" id="UP000235672"/>
    </source>
</evidence>
<reference evidence="1 2" key="1">
    <citation type="submission" date="2016-05" db="EMBL/GenBank/DDBJ databases">
        <title>A degradative enzymes factory behind the ericoid mycorrhizal symbiosis.</title>
        <authorList>
            <consortium name="DOE Joint Genome Institute"/>
            <person name="Martino E."/>
            <person name="Morin E."/>
            <person name="Grelet G."/>
            <person name="Kuo A."/>
            <person name="Kohler A."/>
            <person name="Daghino S."/>
            <person name="Barry K."/>
            <person name="Choi C."/>
            <person name="Cichocki N."/>
            <person name="Clum A."/>
            <person name="Copeland A."/>
            <person name="Hainaut M."/>
            <person name="Haridas S."/>
            <person name="Labutti K."/>
            <person name="Lindquist E."/>
            <person name="Lipzen A."/>
            <person name="Khouja H.-R."/>
            <person name="Murat C."/>
            <person name="Ohm R."/>
            <person name="Olson A."/>
            <person name="Spatafora J."/>
            <person name="Veneault-Fourrey C."/>
            <person name="Henrissat B."/>
            <person name="Grigoriev I."/>
            <person name="Martin F."/>
            <person name="Perotto S."/>
        </authorList>
    </citation>
    <scope>NUCLEOTIDE SEQUENCE [LARGE SCALE GENOMIC DNA]</scope>
    <source>
        <strain evidence="1 2">UAMH 7357</strain>
    </source>
</reference>
<dbReference type="OrthoDB" id="428260at2759"/>
<accession>A0A2J6Q5L4</accession>
<dbReference type="EMBL" id="KZ613480">
    <property type="protein sequence ID" value="PMD21570.1"/>
    <property type="molecule type" value="Genomic_DNA"/>
</dbReference>
<evidence type="ECO:0000313" key="1">
    <source>
        <dbReference type="EMBL" id="PMD21570.1"/>
    </source>
</evidence>
<protein>
    <submittedName>
        <fullName evidence="1">Uncharacterized protein</fullName>
    </submittedName>
</protein>
<sequence>MQQQYLPESRLRWTGFGAKTPIWPTEPDCAAITRLAGSALACNPDLLNVQFSAQGAVNKLFEVRHKPIDNADKSPPVYLGTLRSKTNSVTNGSC</sequence>
<dbReference type="Proteomes" id="UP000235672">
    <property type="component" value="Unassembled WGS sequence"/>
</dbReference>
<gene>
    <name evidence="1" type="ORF">NA56DRAFT_645406</name>
</gene>
<dbReference type="AlphaFoldDB" id="A0A2J6Q5L4"/>
<proteinExistence type="predicted"/>